<dbReference type="GO" id="GO:0008168">
    <property type="term" value="F:methyltransferase activity"/>
    <property type="evidence" value="ECO:0007669"/>
    <property type="project" value="UniProtKB-KW"/>
</dbReference>
<protein>
    <submittedName>
        <fullName evidence="5">Class I SAM-dependent methyltransferase</fullName>
    </submittedName>
</protein>
<dbReference type="CDD" id="cd02440">
    <property type="entry name" value="AdoMet_MTases"/>
    <property type="match status" value="1"/>
</dbReference>
<evidence type="ECO:0000256" key="3">
    <source>
        <dbReference type="ARBA" id="ARBA00022679"/>
    </source>
</evidence>
<dbReference type="Gene3D" id="3.40.50.150">
    <property type="entry name" value="Vaccinia Virus protein VP39"/>
    <property type="match status" value="1"/>
</dbReference>
<dbReference type="GO" id="GO:0009234">
    <property type="term" value="P:menaquinone biosynthetic process"/>
    <property type="evidence" value="ECO:0007669"/>
    <property type="project" value="UniProtKB-KW"/>
</dbReference>
<gene>
    <name evidence="5" type="ORF">GWK08_05780</name>
</gene>
<dbReference type="EMBL" id="JAABOO010000001">
    <property type="protein sequence ID" value="NER12939.1"/>
    <property type="molecule type" value="Genomic_DNA"/>
</dbReference>
<dbReference type="PROSITE" id="PS51608">
    <property type="entry name" value="SAM_MT_UBIE"/>
    <property type="match status" value="1"/>
</dbReference>
<dbReference type="GO" id="GO:0032259">
    <property type="term" value="P:methylation"/>
    <property type="evidence" value="ECO:0007669"/>
    <property type="project" value="UniProtKB-KW"/>
</dbReference>
<reference evidence="5 6" key="1">
    <citation type="submission" date="2020-01" db="EMBL/GenBank/DDBJ databases">
        <title>Leptobacterium flavescens.</title>
        <authorList>
            <person name="Wang G."/>
        </authorList>
    </citation>
    <scope>NUCLEOTIDE SEQUENCE [LARGE SCALE GENOMIC DNA]</scope>
    <source>
        <strain evidence="5 6">KCTC 22160</strain>
    </source>
</reference>
<evidence type="ECO:0000313" key="5">
    <source>
        <dbReference type="EMBL" id="NER12939.1"/>
    </source>
</evidence>
<evidence type="ECO:0000256" key="1">
    <source>
        <dbReference type="ARBA" id="ARBA00022428"/>
    </source>
</evidence>
<keyword evidence="3 5" id="KW-0808">Transferase</keyword>
<sequence length="237" mass="26871">MEEKIYTEAFVSNLFDNMSMSYVGMNTFTSFGFYPLWRRLAIKKIQLKEGDMVTDLLTGVGECWPSILKHIGNSGRLTALDFSKGMIAKAKKRKQDYPYYDIHILEESVFENSIPDASQDAVICAYGLKTFQLSQIDDFSGEIARILKPGGQFSLVDVSLPRIGWLRKAYLFYISKVIPFLGRILANEKESYKMLGVYSRNFSDTDTLLPLFTAKGLEVNSCNYFFGCAMGLYGHKP</sequence>
<dbReference type="Proteomes" id="UP000468581">
    <property type="component" value="Unassembled WGS sequence"/>
</dbReference>
<dbReference type="InterPro" id="IPR004033">
    <property type="entry name" value="UbiE/COQ5_MeTrFase"/>
</dbReference>
<dbReference type="RefSeq" id="WP_163605944.1">
    <property type="nucleotide sequence ID" value="NZ_JAABOO010000001.1"/>
</dbReference>
<evidence type="ECO:0000313" key="6">
    <source>
        <dbReference type="Proteomes" id="UP000468581"/>
    </source>
</evidence>
<dbReference type="AlphaFoldDB" id="A0A6P0UM67"/>
<dbReference type="SUPFAM" id="SSF53335">
    <property type="entry name" value="S-adenosyl-L-methionine-dependent methyltransferases"/>
    <property type="match status" value="1"/>
</dbReference>
<accession>A0A6P0UM67</accession>
<organism evidence="5 6">
    <name type="scientific">Leptobacterium flavescens</name>
    <dbReference type="NCBI Taxonomy" id="472055"/>
    <lineage>
        <taxon>Bacteria</taxon>
        <taxon>Pseudomonadati</taxon>
        <taxon>Bacteroidota</taxon>
        <taxon>Flavobacteriia</taxon>
        <taxon>Flavobacteriales</taxon>
        <taxon>Flavobacteriaceae</taxon>
        <taxon>Leptobacterium</taxon>
    </lineage>
</organism>
<keyword evidence="4" id="KW-0949">S-adenosyl-L-methionine</keyword>
<dbReference type="PANTHER" id="PTHR43591:SF24">
    <property type="entry name" value="2-METHOXY-6-POLYPRENYL-1,4-BENZOQUINOL METHYLASE, MITOCHONDRIAL"/>
    <property type="match status" value="1"/>
</dbReference>
<name>A0A6P0UM67_9FLAO</name>
<dbReference type="InterPro" id="IPR029063">
    <property type="entry name" value="SAM-dependent_MTases_sf"/>
</dbReference>
<keyword evidence="2 5" id="KW-0489">Methyltransferase</keyword>
<comment type="caution">
    <text evidence="5">The sequence shown here is derived from an EMBL/GenBank/DDBJ whole genome shotgun (WGS) entry which is preliminary data.</text>
</comment>
<proteinExistence type="predicted"/>
<evidence type="ECO:0000256" key="4">
    <source>
        <dbReference type="ARBA" id="ARBA00022691"/>
    </source>
</evidence>
<keyword evidence="1" id="KW-0474">Menaquinone biosynthesis</keyword>
<evidence type="ECO:0000256" key="2">
    <source>
        <dbReference type="ARBA" id="ARBA00022603"/>
    </source>
</evidence>
<keyword evidence="6" id="KW-1185">Reference proteome</keyword>
<dbReference type="PANTHER" id="PTHR43591">
    <property type="entry name" value="METHYLTRANSFERASE"/>
    <property type="match status" value="1"/>
</dbReference>
<dbReference type="Pfam" id="PF01209">
    <property type="entry name" value="Ubie_methyltran"/>
    <property type="match status" value="1"/>
</dbReference>